<sequence length="88" mass="10318">MMLKIKATQSEKNWLTILLAEYIDDIFKQVLAQNIYKTEVPTPRHHSRSINAYTYTKLESIKKQKIEERMPDAIIPKVTLELQTISLD</sequence>
<organism evidence="1 2">
    <name type="scientific">Scutellospora calospora</name>
    <dbReference type="NCBI Taxonomy" id="85575"/>
    <lineage>
        <taxon>Eukaryota</taxon>
        <taxon>Fungi</taxon>
        <taxon>Fungi incertae sedis</taxon>
        <taxon>Mucoromycota</taxon>
        <taxon>Glomeromycotina</taxon>
        <taxon>Glomeromycetes</taxon>
        <taxon>Diversisporales</taxon>
        <taxon>Gigasporaceae</taxon>
        <taxon>Scutellospora</taxon>
    </lineage>
</organism>
<reference evidence="1" key="1">
    <citation type="submission" date="2021-06" db="EMBL/GenBank/DDBJ databases">
        <authorList>
            <person name="Kallberg Y."/>
            <person name="Tangrot J."/>
            <person name="Rosling A."/>
        </authorList>
    </citation>
    <scope>NUCLEOTIDE SEQUENCE</scope>
    <source>
        <strain evidence="1">AU212A</strain>
    </source>
</reference>
<dbReference type="Proteomes" id="UP000789860">
    <property type="component" value="Unassembled WGS sequence"/>
</dbReference>
<name>A0ACA9JY42_9GLOM</name>
<dbReference type="EMBL" id="CAJVPM010000326">
    <property type="protein sequence ID" value="CAG8441635.1"/>
    <property type="molecule type" value="Genomic_DNA"/>
</dbReference>
<evidence type="ECO:0000313" key="2">
    <source>
        <dbReference type="Proteomes" id="UP000789860"/>
    </source>
</evidence>
<protein>
    <submittedName>
        <fullName evidence="1">6991_t:CDS:1</fullName>
    </submittedName>
</protein>
<keyword evidence="2" id="KW-1185">Reference proteome</keyword>
<proteinExistence type="predicted"/>
<comment type="caution">
    <text evidence="1">The sequence shown here is derived from an EMBL/GenBank/DDBJ whole genome shotgun (WGS) entry which is preliminary data.</text>
</comment>
<accession>A0ACA9JY42</accession>
<gene>
    <name evidence="1" type="ORF">SCALOS_LOCUS667</name>
</gene>
<evidence type="ECO:0000313" key="1">
    <source>
        <dbReference type="EMBL" id="CAG8441635.1"/>
    </source>
</evidence>